<dbReference type="InterPro" id="IPR036908">
    <property type="entry name" value="RlpA-like_sf"/>
</dbReference>
<evidence type="ECO:0000313" key="13">
    <source>
        <dbReference type="EMBL" id="CBX97547.1"/>
    </source>
</evidence>
<feature type="compositionally biased region" description="Polar residues" evidence="10">
    <location>
        <begin position="253"/>
        <end position="265"/>
    </location>
</feature>
<keyword evidence="8" id="KW-0624">Polysaccharide degradation</keyword>
<feature type="domain" description="Glycosyl hydrolases family 45 active site" evidence="12">
    <location>
        <begin position="27"/>
        <end position="38"/>
    </location>
</feature>
<keyword evidence="5" id="KW-0136">Cellulose degradation</keyword>
<evidence type="ECO:0000256" key="7">
    <source>
        <dbReference type="ARBA" id="ARBA00023295"/>
    </source>
</evidence>
<dbReference type="PANTHER" id="PTHR39730">
    <property type="entry name" value="ENDOGLUCANASE 1"/>
    <property type="match status" value="1"/>
</dbReference>
<evidence type="ECO:0000256" key="8">
    <source>
        <dbReference type="ARBA" id="ARBA00023326"/>
    </source>
</evidence>
<dbReference type="Pfam" id="PF02015">
    <property type="entry name" value="Glyco_hydro_45"/>
    <property type="match status" value="1"/>
</dbReference>
<dbReference type="STRING" id="985895.E5A2B2"/>
<feature type="region of interest" description="Disordered" evidence="10">
    <location>
        <begin position="225"/>
        <end position="331"/>
    </location>
</feature>
<dbReference type="RefSeq" id="XP_003841026.1">
    <property type="nucleotide sequence ID" value="XM_003840978.1"/>
</dbReference>
<protein>
    <recommendedName>
        <fullName evidence="3 9">Cellulase</fullName>
        <ecNumber evidence="3 9">3.2.1.4</ecNumber>
    </recommendedName>
</protein>
<dbReference type="GeneID" id="13281924"/>
<comment type="catalytic activity">
    <reaction evidence="1 9">
        <text>Endohydrolysis of (1-&gt;4)-beta-D-glucosidic linkages in cellulose, lichenin and cereal beta-D-glucans.</text>
        <dbReference type="EC" id="3.2.1.4"/>
    </reaction>
</comment>
<dbReference type="PANTHER" id="PTHR39730:SF1">
    <property type="entry name" value="ENDOGLUCANASE 1"/>
    <property type="match status" value="1"/>
</dbReference>
<dbReference type="HOGENOM" id="CLU_045022_1_1_1"/>
<organism evidence="14">
    <name type="scientific">Leptosphaeria maculans (strain JN3 / isolate v23.1.3 / race Av1-4-5-6-7-8)</name>
    <name type="common">Blackleg fungus</name>
    <name type="synonym">Phoma lingam</name>
    <dbReference type="NCBI Taxonomy" id="985895"/>
    <lineage>
        <taxon>Eukaryota</taxon>
        <taxon>Fungi</taxon>
        <taxon>Dikarya</taxon>
        <taxon>Ascomycota</taxon>
        <taxon>Pezizomycotina</taxon>
        <taxon>Dothideomycetes</taxon>
        <taxon>Pleosporomycetidae</taxon>
        <taxon>Pleosporales</taxon>
        <taxon>Pleosporineae</taxon>
        <taxon>Leptosphaeriaceae</taxon>
        <taxon>Plenodomus</taxon>
        <taxon>Plenodomus lingam/Leptosphaeria maculans species complex</taxon>
    </lineage>
</organism>
<dbReference type="InParanoid" id="E5A2B2"/>
<gene>
    <name evidence="13" type="ORF">LEMA_P089560.1</name>
</gene>
<evidence type="ECO:0000256" key="4">
    <source>
        <dbReference type="ARBA" id="ARBA00022801"/>
    </source>
</evidence>
<sequence length="331" mass="34611">MVSIKELAFFALATGLASVNAQSTGKTTRYWDCCKGSCGWTEKAVVSSPIQSCDKSDNPIADMAAKSGCESGGQAYMCTGQSPWAVDDNLAYGFAAVKLAGGSESSWCCACYELTFTSGPVSGKKMIVQATNTGGDLGQNHFDLAMPGGGVGIFNGCTAQFGAPSSGWGQQYGGISQRSECDSFPEKLKAGCYWRFDWFKNADNPDVSFKKVTCPAALTNKTGCIRKDEAGSQPEDSPARPSTSLVPMPSPTPEASANPPVQQDTPAPEEEAPAPEEEAPAPEEEAPAPESPAPVNSPAPVSPPANPDSPSWPMPSKAPGGNSCLRRRARH</sequence>
<evidence type="ECO:0000256" key="1">
    <source>
        <dbReference type="ARBA" id="ARBA00000966"/>
    </source>
</evidence>
<keyword evidence="7" id="KW-0326">Glycosidase</keyword>
<dbReference type="CDD" id="cd22278">
    <property type="entry name" value="DPBB_GH45_endoglucanase"/>
    <property type="match status" value="1"/>
</dbReference>
<dbReference type="VEuPathDB" id="FungiDB:LEMA_P089560.1"/>
<dbReference type="SUPFAM" id="SSF50685">
    <property type="entry name" value="Barwin-like endoglucanases"/>
    <property type="match status" value="1"/>
</dbReference>
<keyword evidence="4" id="KW-0378">Hydrolase</keyword>
<feature type="signal peptide" evidence="11">
    <location>
        <begin position="1"/>
        <end position="21"/>
    </location>
</feature>
<evidence type="ECO:0000256" key="3">
    <source>
        <dbReference type="ARBA" id="ARBA00012601"/>
    </source>
</evidence>
<evidence type="ECO:0000256" key="11">
    <source>
        <dbReference type="SAM" id="SignalP"/>
    </source>
</evidence>
<feature type="compositionally biased region" description="Pro residues" evidence="10">
    <location>
        <begin position="289"/>
        <end position="313"/>
    </location>
</feature>
<evidence type="ECO:0000256" key="2">
    <source>
        <dbReference type="ARBA" id="ARBA00007793"/>
    </source>
</evidence>
<dbReference type="InterPro" id="IPR000334">
    <property type="entry name" value="Glyco_hydro_45"/>
</dbReference>
<evidence type="ECO:0000256" key="6">
    <source>
        <dbReference type="ARBA" id="ARBA00023277"/>
    </source>
</evidence>
<dbReference type="SMR" id="E5A2B2"/>
<dbReference type="CAZy" id="GH45">
    <property type="family name" value="Glycoside Hydrolase Family 45"/>
</dbReference>
<dbReference type="Gene3D" id="2.40.40.10">
    <property type="entry name" value="RlpA-like domain"/>
    <property type="match status" value="1"/>
</dbReference>
<dbReference type="GO" id="GO:0030245">
    <property type="term" value="P:cellulose catabolic process"/>
    <property type="evidence" value="ECO:0007669"/>
    <property type="project" value="UniProtKB-KW"/>
</dbReference>
<dbReference type="GO" id="GO:0008810">
    <property type="term" value="F:cellulase activity"/>
    <property type="evidence" value="ECO:0007669"/>
    <property type="project" value="UniProtKB-EC"/>
</dbReference>
<comment type="similarity">
    <text evidence="2">Belongs to the glycosyl hydrolase 45 (cellulase K) family.</text>
</comment>
<feature type="compositionally biased region" description="Acidic residues" evidence="10">
    <location>
        <begin position="267"/>
        <end position="287"/>
    </location>
</feature>
<evidence type="ECO:0000313" key="14">
    <source>
        <dbReference type="Proteomes" id="UP000002668"/>
    </source>
</evidence>
<feature type="active site" description="Nucleophile" evidence="9">
    <location>
        <position position="32"/>
    </location>
</feature>
<feature type="chain" id="PRO_5003193306" description="Cellulase" evidence="11">
    <location>
        <begin position="22"/>
        <end position="331"/>
    </location>
</feature>
<evidence type="ECO:0000256" key="9">
    <source>
        <dbReference type="PROSITE-ProRule" id="PRU10069"/>
    </source>
</evidence>
<dbReference type="Proteomes" id="UP000002668">
    <property type="component" value="Genome"/>
</dbReference>
<dbReference type="PROSITE" id="PS01140">
    <property type="entry name" value="GLYCOSYL_HYDROL_F45"/>
    <property type="match status" value="1"/>
</dbReference>
<keyword evidence="14" id="KW-1185">Reference proteome</keyword>
<dbReference type="OMA" id="ERDNECA"/>
<evidence type="ECO:0000259" key="12">
    <source>
        <dbReference type="PROSITE" id="PS01140"/>
    </source>
</evidence>
<dbReference type="InterPro" id="IPR052288">
    <property type="entry name" value="GH45_Enzymes"/>
</dbReference>
<dbReference type="EMBL" id="FP929132">
    <property type="protein sequence ID" value="CBX97547.1"/>
    <property type="molecule type" value="Genomic_DNA"/>
</dbReference>
<evidence type="ECO:0000256" key="10">
    <source>
        <dbReference type="SAM" id="MobiDB-lite"/>
    </source>
</evidence>
<name>E5A2B2_LEPMJ</name>
<evidence type="ECO:0000256" key="5">
    <source>
        <dbReference type="ARBA" id="ARBA00023001"/>
    </source>
</evidence>
<reference evidence="14" key="1">
    <citation type="journal article" date="2011" name="Nat. Commun.">
        <title>Effector diversification within compartments of the Leptosphaeria maculans genome affected by Repeat-Induced Point mutations.</title>
        <authorList>
            <person name="Rouxel T."/>
            <person name="Grandaubert J."/>
            <person name="Hane J.K."/>
            <person name="Hoede C."/>
            <person name="van de Wouw A.P."/>
            <person name="Couloux A."/>
            <person name="Dominguez V."/>
            <person name="Anthouard V."/>
            <person name="Bally P."/>
            <person name="Bourras S."/>
            <person name="Cozijnsen A.J."/>
            <person name="Ciuffetti L.M."/>
            <person name="Degrave A."/>
            <person name="Dilmaghani A."/>
            <person name="Duret L."/>
            <person name="Fudal I."/>
            <person name="Goodwin S.B."/>
            <person name="Gout L."/>
            <person name="Glaser N."/>
            <person name="Linglin J."/>
            <person name="Kema G.H.J."/>
            <person name="Lapalu N."/>
            <person name="Lawrence C.B."/>
            <person name="May K."/>
            <person name="Meyer M."/>
            <person name="Ollivier B."/>
            <person name="Poulain J."/>
            <person name="Schoch C.L."/>
            <person name="Simon A."/>
            <person name="Spatafora J.W."/>
            <person name="Stachowiak A."/>
            <person name="Turgeon B.G."/>
            <person name="Tyler B.M."/>
            <person name="Vincent D."/>
            <person name="Weissenbach J."/>
            <person name="Amselem J."/>
            <person name="Quesneville H."/>
            <person name="Oliver R.P."/>
            <person name="Wincker P."/>
            <person name="Balesdent M.-H."/>
            <person name="Howlett B.J."/>
        </authorList>
    </citation>
    <scope>NUCLEOTIDE SEQUENCE [LARGE SCALE GENOMIC DNA]</scope>
    <source>
        <strain evidence="14">JN3 / isolate v23.1.3 / race Av1-4-5-6-7-8</strain>
    </source>
</reference>
<dbReference type="OrthoDB" id="10035502at2759"/>
<dbReference type="EC" id="3.2.1.4" evidence="3 9"/>
<keyword evidence="6" id="KW-0119">Carbohydrate metabolism</keyword>
<dbReference type="AlphaFoldDB" id="E5A2B2"/>
<proteinExistence type="inferred from homology"/>
<dbReference type="eggNOG" id="ENOG502QTGS">
    <property type="taxonomic scope" value="Eukaryota"/>
</dbReference>
<accession>E5A2B2</accession>
<keyword evidence="11" id="KW-0732">Signal</keyword>